<name>H3A189_LATCH</name>
<dbReference type="InterPro" id="IPR000626">
    <property type="entry name" value="Ubiquitin-like_dom"/>
</dbReference>
<dbReference type="CDD" id="cd17039">
    <property type="entry name" value="Ubl_ubiquitin_like"/>
    <property type="match status" value="1"/>
</dbReference>
<dbReference type="InterPro" id="IPR029071">
    <property type="entry name" value="Ubiquitin-like_domsf"/>
</dbReference>
<evidence type="ECO:0000313" key="3">
    <source>
        <dbReference type="Proteomes" id="UP000008672"/>
    </source>
</evidence>
<dbReference type="SMART" id="SM00213">
    <property type="entry name" value="UBQ"/>
    <property type="match status" value="1"/>
</dbReference>
<gene>
    <name evidence="2" type="primary">ZGC:194655</name>
</gene>
<accession>H3A189</accession>
<keyword evidence="3" id="KW-1185">Reference proteome</keyword>
<dbReference type="PRINTS" id="PR00348">
    <property type="entry name" value="UBIQUITIN"/>
</dbReference>
<reference evidence="2" key="3">
    <citation type="submission" date="2025-09" db="UniProtKB">
        <authorList>
            <consortium name="Ensembl"/>
        </authorList>
    </citation>
    <scope>IDENTIFICATION</scope>
</reference>
<dbReference type="HOGENOM" id="CLU_2412703_0_0_1"/>
<reference evidence="3" key="1">
    <citation type="submission" date="2011-08" db="EMBL/GenBank/DDBJ databases">
        <title>The draft genome of Latimeria chalumnae.</title>
        <authorList>
            <person name="Di Palma F."/>
            <person name="Alfoldi J."/>
            <person name="Johnson J."/>
            <person name="Berlin A."/>
            <person name="Gnerre S."/>
            <person name="Jaffe D."/>
            <person name="MacCallum I."/>
            <person name="Young S."/>
            <person name="Walker B.J."/>
            <person name="Lander E."/>
            <person name="Lindblad-Toh K."/>
        </authorList>
    </citation>
    <scope>NUCLEOTIDE SEQUENCE [LARGE SCALE GENOMIC DNA]</scope>
    <source>
        <strain evidence="3">Wild caught</strain>
    </source>
</reference>
<dbReference type="eggNOG" id="ENOG502SGD5">
    <property type="taxonomic scope" value="Eukaryota"/>
</dbReference>
<dbReference type="OMA" id="VIDLCNT"/>
<dbReference type="Ensembl" id="ENSLACT00000003440.1">
    <property type="protein sequence ID" value="ENSLACP00000003410.1"/>
    <property type="gene ID" value="ENSLACG00000003044.1"/>
</dbReference>
<evidence type="ECO:0000313" key="2">
    <source>
        <dbReference type="Ensembl" id="ENSLACP00000003410.1"/>
    </source>
</evidence>
<dbReference type="EMBL" id="AFYH01215786">
    <property type="status" value="NOT_ANNOTATED_CDS"/>
    <property type="molecule type" value="Genomic_DNA"/>
</dbReference>
<dbReference type="Pfam" id="PF00240">
    <property type="entry name" value="ubiquitin"/>
    <property type="match status" value="1"/>
</dbReference>
<dbReference type="STRING" id="7897.ENSLACP00000003410"/>
<reference evidence="2" key="2">
    <citation type="submission" date="2025-08" db="UniProtKB">
        <authorList>
            <consortium name="Ensembl"/>
        </authorList>
    </citation>
    <scope>IDENTIFICATION</scope>
</reference>
<evidence type="ECO:0000259" key="1">
    <source>
        <dbReference type="PROSITE" id="PS50053"/>
    </source>
</evidence>
<sequence length="95" mass="10694">MGKIYQVIVLGMKGEKLSIDVAQSEKEFNETTVLILKRKVLERIPGAELGNEPEELRLLFANKQLEDEKILSHYEIRDKSSIMLVVRLPGGTGAQ</sequence>
<dbReference type="InterPro" id="IPR019956">
    <property type="entry name" value="Ubiquitin_dom"/>
</dbReference>
<dbReference type="PROSITE" id="PS50053">
    <property type="entry name" value="UBIQUITIN_2"/>
    <property type="match status" value="1"/>
</dbReference>
<proteinExistence type="predicted"/>
<dbReference type="InParanoid" id="H3A189"/>
<organism evidence="2 3">
    <name type="scientific">Latimeria chalumnae</name>
    <name type="common">Coelacanth</name>
    <dbReference type="NCBI Taxonomy" id="7897"/>
    <lineage>
        <taxon>Eukaryota</taxon>
        <taxon>Metazoa</taxon>
        <taxon>Chordata</taxon>
        <taxon>Craniata</taxon>
        <taxon>Vertebrata</taxon>
        <taxon>Euteleostomi</taxon>
        <taxon>Coelacanthiformes</taxon>
        <taxon>Coelacanthidae</taxon>
        <taxon>Latimeria</taxon>
    </lineage>
</organism>
<dbReference type="SUPFAM" id="SSF54236">
    <property type="entry name" value="Ubiquitin-like"/>
    <property type="match status" value="1"/>
</dbReference>
<dbReference type="Bgee" id="ENSLACG00000003044">
    <property type="expression patterns" value="Expressed in pelvic fin"/>
</dbReference>
<dbReference type="Gene3D" id="3.10.20.90">
    <property type="entry name" value="Phosphatidylinositol 3-kinase Catalytic Subunit, Chain A, domain 1"/>
    <property type="match status" value="1"/>
</dbReference>
<dbReference type="GeneTree" id="ENSGT00990000204286"/>
<protein>
    <recommendedName>
        <fullName evidence="1">Ubiquitin-like domain-containing protein</fullName>
    </recommendedName>
</protein>
<feature type="domain" description="Ubiquitin-like" evidence="1">
    <location>
        <begin position="30"/>
        <end position="91"/>
    </location>
</feature>
<dbReference type="Proteomes" id="UP000008672">
    <property type="component" value="Unassembled WGS sequence"/>
</dbReference>
<dbReference type="AlphaFoldDB" id="H3A189"/>